<name>A0A515EKI1_9BURK</name>
<evidence type="ECO:0000313" key="5">
    <source>
        <dbReference type="Proteomes" id="UP000317365"/>
    </source>
</evidence>
<keyword evidence="5" id="KW-1185">Reference proteome</keyword>
<dbReference type="KEGG" id="rhg:EXZ61_02745"/>
<dbReference type="SUPFAM" id="SSF55729">
    <property type="entry name" value="Acyl-CoA N-acyltransferases (Nat)"/>
    <property type="match status" value="1"/>
</dbReference>
<dbReference type="Proteomes" id="UP000317365">
    <property type="component" value="Chromosome"/>
</dbReference>
<reference evidence="5" key="1">
    <citation type="submission" date="2019-02" db="EMBL/GenBank/DDBJ databases">
        <title>Complete genome sequence of Rhodoferax sp. Gr-4.</title>
        <authorList>
            <person name="Jin L."/>
        </authorList>
    </citation>
    <scope>NUCLEOTIDE SEQUENCE [LARGE SCALE GENOMIC DNA]</scope>
    <source>
        <strain evidence="5">Gr-4</strain>
    </source>
</reference>
<evidence type="ECO:0000256" key="2">
    <source>
        <dbReference type="ARBA" id="ARBA00023315"/>
    </source>
</evidence>
<dbReference type="InterPro" id="IPR000182">
    <property type="entry name" value="GNAT_dom"/>
</dbReference>
<organism evidence="4 5">
    <name type="scientific">Rhodoferax aquaticus</name>
    <dbReference type="NCBI Taxonomy" id="2527691"/>
    <lineage>
        <taxon>Bacteria</taxon>
        <taxon>Pseudomonadati</taxon>
        <taxon>Pseudomonadota</taxon>
        <taxon>Betaproteobacteria</taxon>
        <taxon>Burkholderiales</taxon>
        <taxon>Comamonadaceae</taxon>
        <taxon>Rhodoferax</taxon>
    </lineage>
</organism>
<gene>
    <name evidence="4" type="ORF">EXZ61_02745</name>
</gene>
<dbReference type="PROSITE" id="PS51186">
    <property type="entry name" value="GNAT"/>
    <property type="match status" value="1"/>
</dbReference>
<dbReference type="Pfam" id="PF00583">
    <property type="entry name" value="Acetyltransf_1"/>
    <property type="match status" value="1"/>
</dbReference>
<evidence type="ECO:0000256" key="1">
    <source>
        <dbReference type="ARBA" id="ARBA00022679"/>
    </source>
</evidence>
<accession>A0A515EKI1</accession>
<dbReference type="RefSeq" id="WP_142808793.1">
    <property type="nucleotide sequence ID" value="NZ_CP036282.1"/>
</dbReference>
<dbReference type="GO" id="GO:0016747">
    <property type="term" value="F:acyltransferase activity, transferring groups other than amino-acyl groups"/>
    <property type="evidence" value="ECO:0007669"/>
    <property type="project" value="InterPro"/>
</dbReference>
<keyword evidence="2" id="KW-0012">Acyltransferase</keyword>
<dbReference type="EMBL" id="CP036282">
    <property type="protein sequence ID" value="QDL53175.1"/>
    <property type="molecule type" value="Genomic_DNA"/>
</dbReference>
<proteinExistence type="predicted"/>
<keyword evidence="1" id="KW-0808">Transferase</keyword>
<dbReference type="Gene3D" id="3.40.630.30">
    <property type="match status" value="1"/>
</dbReference>
<reference evidence="5" key="2">
    <citation type="journal article" date="2020" name="Int. J. Syst. Evol. Microbiol.">
        <title>Genomic insights into a novel species Rhodoferax aquaticus sp. nov., isolated from freshwater.</title>
        <authorList>
            <person name="Li T."/>
            <person name="Zhuo Y."/>
            <person name="Jin C.Z."/>
            <person name="Wu X."/>
            <person name="Ko S.R."/>
            <person name="Jin F.J."/>
            <person name="Ahn C.Y."/>
            <person name="Oh H.M."/>
            <person name="Lee H.G."/>
            <person name="Jin L."/>
        </authorList>
    </citation>
    <scope>NUCLEOTIDE SEQUENCE [LARGE SCALE GENOMIC DNA]</scope>
    <source>
        <strain evidence="5">Gr-4</strain>
    </source>
</reference>
<dbReference type="PANTHER" id="PTHR43800">
    <property type="entry name" value="PEPTIDYL-LYSINE N-ACETYLTRANSFERASE YJAB"/>
    <property type="match status" value="1"/>
</dbReference>
<evidence type="ECO:0000259" key="3">
    <source>
        <dbReference type="PROSITE" id="PS51186"/>
    </source>
</evidence>
<dbReference type="AlphaFoldDB" id="A0A515EKI1"/>
<evidence type="ECO:0000313" key="4">
    <source>
        <dbReference type="EMBL" id="QDL53175.1"/>
    </source>
</evidence>
<dbReference type="CDD" id="cd04301">
    <property type="entry name" value="NAT_SF"/>
    <property type="match status" value="1"/>
</dbReference>
<feature type="domain" description="N-acetyltransferase" evidence="3">
    <location>
        <begin position="24"/>
        <end position="161"/>
    </location>
</feature>
<dbReference type="PANTHER" id="PTHR43800:SF1">
    <property type="entry name" value="PEPTIDYL-LYSINE N-ACETYLTRANSFERASE YJAB"/>
    <property type="match status" value="1"/>
</dbReference>
<dbReference type="InterPro" id="IPR016181">
    <property type="entry name" value="Acyl_CoA_acyltransferase"/>
</dbReference>
<sequence>MDGLSVLEPHTIHRLSSPQASDLQTIHAVQMLAYQQEAQLLGAQDFPPLRSTVEDLAQSGQLFWVARIASQTVGAMRLEVDAQAQTVCIASLVVHPQAQRSGIGHGLLGAALAYAPNYVFEVQTGAANAPALALYARCGFKEIHRHCVGPERLELVRLRLR</sequence>
<protein>
    <submittedName>
        <fullName evidence="4">N-acetyltransferase</fullName>
    </submittedName>
</protein>